<dbReference type="OMA" id="QLMACDS"/>
<dbReference type="InterPro" id="IPR001313">
    <property type="entry name" value="Pumilio_RNA-bd_rpt"/>
</dbReference>
<evidence type="ECO:0000256" key="3">
    <source>
        <dbReference type="ARBA" id="ARBA00022782"/>
    </source>
</evidence>
<dbReference type="AlphaFoldDB" id="A0A8R1U0N3"/>
<keyword evidence="5" id="KW-0732">Signal</keyword>
<dbReference type="PANTHER" id="PTHR12537">
    <property type="entry name" value="RNA BINDING PROTEIN PUMILIO-RELATED"/>
    <property type="match status" value="1"/>
</dbReference>
<evidence type="ECO:0000256" key="1">
    <source>
        <dbReference type="ARBA" id="ARBA00022473"/>
    </source>
</evidence>
<dbReference type="GO" id="GO:0005634">
    <property type="term" value="C:nucleus"/>
    <property type="evidence" value="ECO:0007669"/>
    <property type="project" value="TreeGrafter"/>
</dbReference>
<dbReference type="GO" id="GO:0030154">
    <property type="term" value="P:cell differentiation"/>
    <property type="evidence" value="ECO:0007669"/>
    <property type="project" value="UniProtKB-KW"/>
</dbReference>
<keyword evidence="8" id="KW-1185">Reference proteome</keyword>
<dbReference type="EnsemblMetazoa" id="OVOC8362.1">
    <property type="protein sequence ID" value="OVOC8362.1"/>
    <property type="gene ID" value="WBGene00245171"/>
</dbReference>
<dbReference type="PROSITE" id="PS50302">
    <property type="entry name" value="PUM"/>
    <property type="match status" value="3"/>
</dbReference>
<dbReference type="Pfam" id="PF22493">
    <property type="entry name" value="PUF_NOP9"/>
    <property type="match status" value="1"/>
</dbReference>
<keyword evidence="3" id="KW-0221">Differentiation</keyword>
<dbReference type="PROSITE" id="PS50303">
    <property type="entry name" value="PUM_HD"/>
    <property type="match status" value="1"/>
</dbReference>
<dbReference type="EMBL" id="CMVM020000248">
    <property type="status" value="NOT_ANNOTATED_CDS"/>
    <property type="molecule type" value="Genomic_DNA"/>
</dbReference>
<dbReference type="PANTHER" id="PTHR12537:SF112">
    <property type="entry name" value="FEM-3 MRNA-BINDING FACTOR 1-RELATED"/>
    <property type="match status" value="1"/>
</dbReference>
<keyword evidence="2" id="KW-0677">Repeat</keyword>
<dbReference type="GO" id="GO:0003730">
    <property type="term" value="F:mRNA 3'-UTR binding"/>
    <property type="evidence" value="ECO:0007669"/>
    <property type="project" value="TreeGrafter"/>
</dbReference>
<feature type="chain" id="PRO_5035931014" evidence="5">
    <location>
        <begin position="24"/>
        <end position="500"/>
    </location>
</feature>
<sequence>MWIKQSFLFKFFLIVLERMDTDTATNQLCQSVSSISVSDKENRMNETHWCSPCSQYTVNSGYAYTNTAENQLMACDSCVQQCEVSHMYNLRNNECWESHKCYGLNNNIEVMQPTLFYLLTSGCIANFGKDEKGSRFVQEEFAKSSPAVRQLLFDYLFERGGFDWFCSDQHGNFIIQKIVLEAFPGIEQARIAEHVAGKVVKMCSNRYGSRIMQRIFERFDFGYRVELLNKLSGSECFLAVDSCATHVMQKLFALFPPTKYSFIVTALTLSKENFKQVVQNKYGCRVIQSALEELEIATCTTRYVNIPNEFKAARRLLNKLLRRLTENCMEFIDHQFANYIMQYIITSEFHPEARDYIIKHAILSNVLTLSQEKFASHVVEKSLKHASSKILHCLMSEIFDGYVKDEDLIMSNISSKGRDALDIMLFDQYGNYVVQTMINVSIDVHDDRREGDLTWLTRLSERISRHESRLLKYSSGKKIIEKMKQVSYLILWFYDYQYIH</sequence>
<dbReference type="GO" id="GO:0010608">
    <property type="term" value="P:post-transcriptional regulation of gene expression"/>
    <property type="evidence" value="ECO:0007669"/>
    <property type="project" value="TreeGrafter"/>
</dbReference>
<organism evidence="7 8">
    <name type="scientific">Onchocerca volvulus</name>
    <dbReference type="NCBI Taxonomy" id="6282"/>
    <lineage>
        <taxon>Eukaryota</taxon>
        <taxon>Metazoa</taxon>
        <taxon>Ecdysozoa</taxon>
        <taxon>Nematoda</taxon>
        <taxon>Chromadorea</taxon>
        <taxon>Rhabditida</taxon>
        <taxon>Spirurina</taxon>
        <taxon>Spiruromorpha</taxon>
        <taxon>Filarioidea</taxon>
        <taxon>Onchocercidae</taxon>
        <taxon>Onchocerca</taxon>
    </lineage>
</organism>
<feature type="repeat" description="Pumilio" evidence="4">
    <location>
        <begin position="361"/>
        <end position="396"/>
    </location>
</feature>
<dbReference type="Gene3D" id="1.25.10.10">
    <property type="entry name" value="Leucine-rich Repeat Variant"/>
    <property type="match status" value="1"/>
</dbReference>
<evidence type="ECO:0000256" key="5">
    <source>
        <dbReference type="SAM" id="SignalP"/>
    </source>
</evidence>
<dbReference type="InterPro" id="IPR016024">
    <property type="entry name" value="ARM-type_fold"/>
</dbReference>
<dbReference type="InterPro" id="IPR033133">
    <property type="entry name" value="PUM-HD"/>
</dbReference>
<evidence type="ECO:0000256" key="4">
    <source>
        <dbReference type="PROSITE-ProRule" id="PRU00317"/>
    </source>
</evidence>
<protein>
    <submittedName>
        <fullName evidence="7">PUM-HD domain-containing protein</fullName>
    </submittedName>
</protein>
<feature type="domain" description="PUM-HD" evidence="6">
    <location>
        <begin position="91"/>
        <end position="487"/>
    </location>
</feature>
<proteinExistence type="predicted"/>
<dbReference type="SUPFAM" id="SSF48371">
    <property type="entry name" value="ARM repeat"/>
    <property type="match status" value="1"/>
</dbReference>
<feature type="repeat" description="Pumilio" evidence="4">
    <location>
        <begin position="268"/>
        <end position="305"/>
    </location>
</feature>
<feature type="signal peptide" evidence="5">
    <location>
        <begin position="1"/>
        <end position="23"/>
    </location>
</feature>
<evidence type="ECO:0000259" key="6">
    <source>
        <dbReference type="PROSITE" id="PS50303"/>
    </source>
</evidence>
<dbReference type="SMART" id="SM00025">
    <property type="entry name" value="Pumilio"/>
    <property type="match status" value="8"/>
</dbReference>
<keyword evidence="1" id="KW-0217">Developmental protein</keyword>
<evidence type="ECO:0000256" key="2">
    <source>
        <dbReference type="ARBA" id="ARBA00022737"/>
    </source>
</evidence>
<dbReference type="Proteomes" id="UP000024404">
    <property type="component" value="Unassembled WGS sequence"/>
</dbReference>
<dbReference type="Pfam" id="PF00806">
    <property type="entry name" value="PUF"/>
    <property type="match status" value="2"/>
</dbReference>
<reference evidence="7" key="2">
    <citation type="submission" date="2022-06" db="UniProtKB">
        <authorList>
            <consortium name="EnsemblMetazoa"/>
        </authorList>
    </citation>
    <scope>IDENTIFICATION</scope>
</reference>
<feature type="repeat" description="Pumilio" evidence="4">
    <location>
        <begin position="194"/>
        <end position="229"/>
    </location>
</feature>
<dbReference type="InterPro" id="IPR011989">
    <property type="entry name" value="ARM-like"/>
</dbReference>
<evidence type="ECO:0000313" key="8">
    <source>
        <dbReference type="Proteomes" id="UP000024404"/>
    </source>
</evidence>
<reference evidence="8" key="1">
    <citation type="submission" date="2013-10" db="EMBL/GenBank/DDBJ databases">
        <title>Genome sequencing of Onchocerca volvulus.</title>
        <authorList>
            <person name="Cotton J."/>
            <person name="Tsai J."/>
            <person name="Stanley E."/>
            <person name="Tracey A."/>
            <person name="Holroyd N."/>
            <person name="Lustigman S."/>
            <person name="Berriman M."/>
        </authorList>
    </citation>
    <scope>NUCLEOTIDE SEQUENCE</scope>
</reference>
<name>A0A8R1U0N3_ONCVO</name>
<dbReference type="GO" id="GO:0005737">
    <property type="term" value="C:cytoplasm"/>
    <property type="evidence" value="ECO:0007669"/>
    <property type="project" value="TreeGrafter"/>
</dbReference>
<accession>A0A8R1U0N3</accession>
<evidence type="ECO:0000313" key="7">
    <source>
        <dbReference type="EnsemblMetazoa" id="OVOC8362.1"/>
    </source>
</evidence>